<dbReference type="InterPro" id="IPR006696">
    <property type="entry name" value="DUF423"/>
</dbReference>
<dbReference type="Proteomes" id="UP000030017">
    <property type="component" value="Unassembled WGS sequence"/>
</dbReference>
<proteinExistence type="predicted"/>
<dbReference type="STRING" id="1122185.N792_05320"/>
<dbReference type="RefSeq" id="WP_036192991.1">
    <property type="nucleotide sequence ID" value="NZ_AVPS01000003.1"/>
</dbReference>
<evidence type="ECO:0000313" key="2">
    <source>
        <dbReference type="EMBL" id="KGM52489.1"/>
    </source>
</evidence>
<sequence length="129" mass="13035">MDPSAAGYTSRNHRSGSQRGLVAAGAVLAAGSVALAAYAAHVVEPDAQARLQSAAWFAFGHGIALAALAPHAARRFGKFALAGLLLGTLLFSGSLVGAYLFGAPTALAPFGGGLMILSWLLWAADSVRS</sequence>
<dbReference type="OrthoDB" id="5976194at2"/>
<organism evidence="2 3">
    <name type="scientific">Lysobacter concretionis Ko07 = DSM 16239</name>
    <dbReference type="NCBI Taxonomy" id="1122185"/>
    <lineage>
        <taxon>Bacteria</taxon>
        <taxon>Pseudomonadati</taxon>
        <taxon>Pseudomonadota</taxon>
        <taxon>Gammaproteobacteria</taxon>
        <taxon>Lysobacterales</taxon>
        <taxon>Lysobacteraceae</taxon>
        <taxon>Novilysobacter</taxon>
    </lineage>
</organism>
<keyword evidence="1" id="KW-0472">Membrane</keyword>
<evidence type="ECO:0000256" key="1">
    <source>
        <dbReference type="SAM" id="Phobius"/>
    </source>
</evidence>
<name>A0A0A0EPX7_9GAMM</name>
<evidence type="ECO:0000313" key="3">
    <source>
        <dbReference type="Proteomes" id="UP000030017"/>
    </source>
</evidence>
<protein>
    <recommendedName>
        <fullName evidence="4">DUF423 domain-containing protein</fullName>
    </recommendedName>
</protein>
<feature type="transmembrane region" description="Helical" evidence="1">
    <location>
        <begin position="53"/>
        <end position="72"/>
    </location>
</feature>
<gene>
    <name evidence="2" type="ORF">N792_05320</name>
</gene>
<dbReference type="eggNOG" id="COG2363">
    <property type="taxonomic scope" value="Bacteria"/>
</dbReference>
<feature type="transmembrane region" description="Helical" evidence="1">
    <location>
        <begin position="21"/>
        <end position="41"/>
    </location>
</feature>
<reference evidence="2 3" key="1">
    <citation type="submission" date="2013-08" db="EMBL/GenBank/DDBJ databases">
        <title>Genome sequencing of Lysobacter.</title>
        <authorList>
            <person name="Zhang S."/>
            <person name="Wang G."/>
        </authorList>
    </citation>
    <scope>NUCLEOTIDE SEQUENCE [LARGE SCALE GENOMIC DNA]</scope>
    <source>
        <strain evidence="2 3">Ko07</strain>
    </source>
</reference>
<evidence type="ECO:0008006" key="4">
    <source>
        <dbReference type="Google" id="ProtNLM"/>
    </source>
</evidence>
<feature type="transmembrane region" description="Helical" evidence="1">
    <location>
        <begin position="106"/>
        <end position="124"/>
    </location>
</feature>
<dbReference type="EMBL" id="AVPS01000003">
    <property type="protein sequence ID" value="KGM52489.1"/>
    <property type="molecule type" value="Genomic_DNA"/>
</dbReference>
<accession>A0A0A0EPX7</accession>
<keyword evidence="1" id="KW-0812">Transmembrane</keyword>
<dbReference type="Pfam" id="PF04241">
    <property type="entry name" value="DUF423"/>
    <property type="match status" value="1"/>
</dbReference>
<keyword evidence="1" id="KW-1133">Transmembrane helix</keyword>
<feature type="transmembrane region" description="Helical" evidence="1">
    <location>
        <begin position="79"/>
        <end position="100"/>
    </location>
</feature>
<dbReference type="AlphaFoldDB" id="A0A0A0EPX7"/>
<keyword evidence="3" id="KW-1185">Reference proteome</keyword>
<comment type="caution">
    <text evidence="2">The sequence shown here is derived from an EMBL/GenBank/DDBJ whole genome shotgun (WGS) entry which is preliminary data.</text>
</comment>